<dbReference type="GO" id="GO:0016491">
    <property type="term" value="F:oxidoreductase activity"/>
    <property type="evidence" value="ECO:0007669"/>
    <property type="project" value="InterPro"/>
</dbReference>
<dbReference type="PANTHER" id="PTHR43105:SF10">
    <property type="entry name" value="NADH-QUINONE OXIDOREDUCTASE SUBUNIT G"/>
    <property type="match status" value="1"/>
</dbReference>
<dbReference type="FunFam" id="3.30.70.20:FF:000002">
    <property type="entry name" value="NADH-ubiquinone oxidoreductase 75 kDa subunit"/>
    <property type="match status" value="1"/>
</dbReference>
<dbReference type="GO" id="GO:0008137">
    <property type="term" value="F:NADH dehydrogenase (ubiquinone) activity"/>
    <property type="evidence" value="ECO:0007669"/>
    <property type="project" value="InterPro"/>
</dbReference>
<comment type="cofactor">
    <cofactor evidence="10">
        <name>[2Fe-2S] cluster</name>
        <dbReference type="ChEBI" id="CHEBI:190135"/>
    </cofactor>
</comment>
<dbReference type="Pfam" id="PF10588">
    <property type="entry name" value="NADH-G_4Fe-4S_3"/>
    <property type="match status" value="1"/>
</dbReference>
<dbReference type="PROSITE" id="PS51839">
    <property type="entry name" value="4FE4S_HC3"/>
    <property type="match status" value="1"/>
</dbReference>
<dbReference type="EMBL" id="UINC01119099">
    <property type="protein sequence ID" value="SVC92677.1"/>
    <property type="molecule type" value="Genomic_DNA"/>
</dbReference>
<evidence type="ECO:0000256" key="7">
    <source>
        <dbReference type="ARBA" id="ARBA00023004"/>
    </source>
</evidence>
<accession>A0A382R686</accession>
<evidence type="ECO:0000313" key="12">
    <source>
        <dbReference type="EMBL" id="SVC92677.1"/>
    </source>
</evidence>
<dbReference type="InterPro" id="IPR001041">
    <property type="entry name" value="2Fe-2S_ferredoxin-type"/>
</dbReference>
<evidence type="ECO:0000256" key="8">
    <source>
        <dbReference type="ARBA" id="ARBA00023014"/>
    </source>
</evidence>
<sequence length="277" mass="30392">MAAMQTEPAVETVTVKVDGRAVEVPRTTPNWEGNPEPTTVLQACKHAGVEIPHYCYHPKLPVAGNCRMCLVHVGMPGRPGPDGKPPMNEDGSPKIFPMQLPYEPEMPRGVIGCATGIIPGMEIYASSPETREMREAVLESLLINHPLDCPICDQAGECKLQEYSVEHGQPESRFAEVKVHKPKAVDLGPRITLDAERCVMCTRCIRFTADVAGDDALGIVNRGSYNAISTYPGQPFDNNYTLNTVDICPVGALTSDDFRFQMRVWFLKETKSLCTGC</sequence>
<keyword evidence="6" id="KW-1278">Translocase</keyword>
<evidence type="ECO:0000256" key="2">
    <source>
        <dbReference type="ARBA" id="ARBA00005404"/>
    </source>
</evidence>
<comment type="cofactor">
    <cofactor evidence="1">
        <name>[4Fe-4S] cluster</name>
        <dbReference type="ChEBI" id="CHEBI:49883"/>
    </cofactor>
</comment>
<evidence type="ECO:0000256" key="3">
    <source>
        <dbReference type="ARBA" id="ARBA00022485"/>
    </source>
</evidence>
<feature type="domain" description="4Fe-4S His(Cys)3-ligated-type" evidence="11">
    <location>
        <begin position="129"/>
        <end position="168"/>
    </location>
</feature>
<dbReference type="PROSITE" id="PS00643">
    <property type="entry name" value="COMPLEX1_75K_3"/>
    <property type="match status" value="1"/>
</dbReference>
<evidence type="ECO:0000256" key="9">
    <source>
        <dbReference type="ARBA" id="ARBA00023027"/>
    </source>
</evidence>
<keyword evidence="5" id="KW-0479">Metal-binding</keyword>
<dbReference type="GO" id="GO:0016020">
    <property type="term" value="C:membrane"/>
    <property type="evidence" value="ECO:0007669"/>
    <property type="project" value="InterPro"/>
</dbReference>
<proteinExistence type="inferred from homology"/>
<keyword evidence="4" id="KW-0874">Quinone</keyword>
<dbReference type="Gene3D" id="3.30.70.20">
    <property type="match status" value="1"/>
</dbReference>
<comment type="similarity">
    <text evidence="2">Belongs to the complex I 75 kDa subunit family.</text>
</comment>
<dbReference type="SUPFAM" id="SSF54862">
    <property type="entry name" value="4Fe-4S ferredoxins"/>
    <property type="match status" value="1"/>
</dbReference>
<dbReference type="Gene3D" id="3.10.20.740">
    <property type="match status" value="1"/>
</dbReference>
<dbReference type="CDD" id="cd00207">
    <property type="entry name" value="fer2"/>
    <property type="match status" value="1"/>
</dbReference>
<evidence type="ECO:0000256" key="4">
    <source>
        <dbReference type="ARBA" id="ARBA00022719"/>
    </source>
</evidence>
<keyword evidence="8" id="KW-0411">Iron-sulfur</keyword>
<evidence type="ECO:0000259" key="11">
    <source>
        <dbReference type="PROSITE" id="PS51839"/>
    </source>
</evidence>
<evidence type="ECO:0000256" key="10">
    <source>
        <dbReference type="ARBA" id="ARBA00034078"/>
    </source>
</evidence>
<evidence type="ECO:0000256" key="5">
    <source>
        <dbReference type="ARBA" id="ARBA00022723"/>
    </source>
</evidence>
<dbReference type="AlphaFoldDB" id="A0A382R686"/>
<reference evidence="12" key="1">
    <citation type="submission" date="2018-05" db="EMBL/GenBank/DDBJ databases">
        <authorList>
            <person name="Lanie J.A."/>
            <person name="Ng W.-L."/>
            <person name="Kazmierczak K.M."/>
            <person name="Andrzejewski T.M."/>
            <person name="Davidsen T.M."/>
            <person name="Wayne K.J."/>
            <person name="Tettelin H."/>
            <person name="Glass J.I."/>
            <person name="Rusch D."/>
            <person name="Podicherti R."/>
            <person name="Tsui H.-C.T."/>
            <person name="Winkler M.E."/>
        </authorList>
    </citation>
    <scope>NUCLEOTIDE SEQUENCE</scope>
</reference>
<dbReference type="GO" id="GO:0046872">
    <property type="term" value="F:metal ion binding"/>
    <property type="evidence" value="ECO:0007669"/>
    <property type="project" value="UniProtKB-KW"/>
</dbReference>
<evidence type="ECO:0000256" key="1">
    <source>
        <dbReference type="ARBA" id="ARBA00001966"/>
    </source>
</evidence>
<feature type="non-terminal residue" evidence="12">
    <location>
        <position position="277"/>
    </location>
</feature>
<dbReference type="InterPro" id="IPR054351">
    <property type="entry name" value="NADH_UbQ_OxRdtase_ferredoxin"/>
</dbReference>
<organism evidence="12">
    <name type="scientific">marine metagenome</name>
    <dbReference type="NCBI Taxonomy" id="408172"/>
    <lineage>
        <taxon>unclassified sequences</taxon>
        <taxon>metagenomes</taxon>
        <taxon>ecological metagenomes</taxon>
    </lineage>
</organism>
<keyword evidence="9" id="KW-0520">NAD</keyword>
<dbReference type="InterPro" id="IPR036010">
    <property type="entry name" value="2Fe-2S_ferredoxin-like_sf"/>
</dbReference>
<protein>
    <recommendedName>
        <fullName evidence="11">4Fe-4S His(Cys)3-ligated-type domain-containing protein</fullName>
    </recommendedName>
</protein>
<gene>
    <name evidence="12" type="ORF">METZ01_LOCUS345531</name>
</gene>
<dbReference type="Pfam" id="PF22117">
    <property type="entry name" value="Fer4_Nqo3"/>
    <property type="match status" value="1"/>
</dbReference>
<dbReference type="Pfam" id="PF13510">
    <property type="entry name" value="Fer2_4"/>
    <property type="match status" value="1"/>
</dbReference>
<dbReference type="GO" id="GO:0048038">
    <property type="term" value="F:quinone binding"/>
    <property type="evidence" value="ECO:0007669"/>
    <property type="project" value="UniProtKB-KW"/>
</dbReference>
<keyword evidence="7" id="KW-0408">Iron</keyword>
<evidence type="ECO:0000256" key="6">
    <source>
        <dbReference type="ARBA" id="ARBA00022967"/>
    </source>
</evidence>
<dbReference type="PROSITE" id="PS00641">
    <property type="entry name" value="COMPLEX1_75K_1"/>
    <property type="match status" value="1"/>
</dbReference>
<dbReference type="InterPro" id="IPR000283">
    <property type="entry name" value="NADH_UbQ_OxRdtase_75kDa_su_CS"/>
</dbReference>
<dbReference type="SMART" id="SM00929">
    <property type="entry name" value="NADH-G_4Fe-4S_3"/>
    <property type="match status" value="1"/>
</dbReference>
<dbReference type="GO" id="GO:0042773">
    <property type="term" value="P:ATP synthesis coupled electron transport"/>
    <property type="evidence" value="ECO:0007669"/>
    <property type="project" value="InterPro"/>
</dbReference>
<dbReference type="SUPFAM" id="SSF54292">
    <property type="entry name" value="2Fe-2S ferredoxin-like"/>
    <property type="match status" value="1"/>
</dbReference>
<name>A0A382R686_9ZZZZ</name>
<dbReference type="InterPro" id="IPR050123">
    <property type="entry name" value="Prok_molybdopt-oxidoreductase"/>
</dbReference>
<keyword evidence="3" id="KW-0004">4Fe-4S</keyword>
<dbReference type="InterPro" id="IPR019574">
    <property type="entry name" value="NADH_UbQ_OxRdtase_Gsu_4Fe4S-bd"/>
</dbReference>
<dbReference type="GO" id="GO:0051539">
    <property type="term" value="F:4 iron, 4 sulfur cluster binding"/>
    <property type="evidence" value="ECO:0007669"/>
    <property type="project" value="UniProtKB-KW"/>
</dbReference>
<dbReference type="PANTHER" id="PTHR43105">
    <property type="entry name" value="RESPIRATORY NITRATE REDUCTASE"/>
    <property type="match status" value="1"/>
</dbReference>